<comment type="caution">
    <text evidence="1">The sequence shown here is derived from an EMBL/GenBank/DDBJ whole genome shotgun (WGS) entry which is preliminary data.</text>
</comment>
<dbReference type="EMBL" id="JADIMR010000106">
    <property type="protein sequence ID" value="MBO8447531.1"/>
    <property type="molecule type" value="Genomic_DNA"/>
</dbReference>
<reference evidence="1" key="1">
    <citation type="submission" date="2020-10" db="EMBL/GenBank/DDBJ databases">
        <authorList>
            <person name="Gilroy R."/>
        </authorList>
    </citation>
    <scope>NUCLEOTIDE SEQUENCE</scope>
    <source>
        <strain evidence="1">D3-1215</strain>
    </source>
</reference>
<evidence type="ECO:0008006" key="3">
    <source>
        <dbReference type="Google" id="ProtNLM"/>
    </source>
</evidence>
<proteinExistence type="predicted"/>
<accession>A0A9D9EG99</accession>
<evidence type="ECO:0000313" key="2">
    <source>
        <dbReference type="Proteomes" id="UP000823637"/>
    </source>
</evidence>
<dbReference type="Proteomes" id="UP000823637">
    <property type="component" value="Unassembled WGS sequence"/>
</dbReference>
<protein>
    <recommendedName>
        <fullName evidence="3">Peptidyl-prolyl cis-trans isomerase</fullName>
    </recommendedName>
</protein>
<organism evidence="1 2">
    <name type="scientific">Candidatus Enterocola intestinipullorum</name>
    <dbReference type="NCBI Taxonomy" id="2840783"/>
    <lineage>
        <taxon>Bacteria</taxon>
        <taxon>Pseudomonadati</taxon>
        <taxon>Bacteroidota</taxon>
        <taxon>Bacteroidia</taxon>
        <taxon>Bacteroidales</taxon>
        <taxon>Candidatus Enterocola</taxon>
    </lineage>
</organism>
<evidence type="ECO:0000313" key="1">
    <source>
        <dbReference type="EMBL" id="MBO8447531.1"/>
    </source>
</evidence>
<gene>
    <name evidence="1" type="ORF">IAC32_07300</name>
</gene>
<sequence length="285" mass="33071">MTKTVSILFLIGIMSWNACNRLAVSDYGKTPVMEVAGQTLYYEDIMEIMPAGLSPTDSSNFAENYIHRWAVNALLYDKAANNVDMKDINRRAEQFKRELIINEYKRGLVENRMKDISEDSIAAFYEKQKDIFPLKEAVVKGVYLKVPANAKKRIQLEKWLEDLNDGNLDNIMRYCTQYALDCKFFNDTWTNYPEIASLMPEQKDSNDPALTRGTIIQYTEKEIHYLKISGLINAGKPMPLEMAAPDILNILTNKQKHDIIRNFENELYQEAIEDRQLRTFNRDEQ</sequence>
<reference evidence="1" key="2">
    <citation type="journal article" date="2021" name="PeerJ">
        <title>Extensive microbial diversity within the chicken gut microbiome revealed by metagenomics and culture.</title>
        <authorList>
            <person name="Gilroy R."/>
            <person name="Ravi A."/>
            <person name="Getino M."/>
            <person name="Pursley I."/>
            <person name="Horton D.L."/>
            <person name="Alikhan N.F."/>
            <person name="Baker D."/>
            <person name="Gharbi K."/>
            <person name="Hall N."/>
            <person name="Watson M."/>
            <person name="Adriaenssens E.M."/>
            <person name="Foster-Nyarko E."/>
            <person name="Jarju S."/>
            <person name="Secka A."/>
            <person name="Antonio M."/>
            <person name="Oren A."/>
            <person name="Chaudhuri R.R."/>
            <person name="La Ragione R."/>
            <person name="Hildebrand F."/>
            <person name="Pallen M.J."/>
        </authorList>
    </citation>
    <scope>NUCLEOTIDE SEQUENCE</scope>
    <source>
        <strain evidence="1">D3-1215</strain>
    </source>
</reference>
<dbReference type="AlphaFoldDB" id="A0A9D9EG99"/>
<name>A0A9D9EG99_9BACT</name>